<dbReference type="AlphaFoldDB" id="A0A8J5HYQ0"/>
<protein>
    <recommendedName>
        <fullName evidence="4">Protein LNK1</fullName>
    </recommendedName>
</protein>
<dbReference type="GO" id="GO:0007623">
    <property type="term" value="P:circadian rhythm"/>
    <property type="evidence" value="ECO:0007669"/>
    <property type="project" value="InterPro"/>
</dbReference>
<comment type="caution">
    <text evidence="2">The sequence shown here is derived from an EMBL/GenBank/DDBJ whole genome shotgun (WGS) entry which is preliminary data.</text>
</comment>
<dbReference type="PANTHER" id="PTHR33334">
    <property type="entry name" value="PROTEIN LNK1"/>
    <property type="match status" value="1"/>
</dbReference>
<keyword evidence="3" id="KW-1185">Reference proteome</keyword>
<organism evidence="2 3">
    <name type="scientific">Zingiber officinale</name>
    <name type="common">Ginger</name>
    <name type="synonym">Amomum zingiber</name>
    <dbReference type="NCBI Taxonomy" id="94328"/>
    <lineage>
        <taxon>Eukaryota</taxon>
        <taxon>Viridiplantae</taxon>
        <taxon>Streptophyta</taxon>
        <taxon>Embryophyta</taxon>
        <taxon>Tracheophyta</taxon>
        <taxon>Spermatophyta</taxon>
        <taxon>Magnoliopsida</taxon>
        <taxon>Liliopsida</taxon>
        <taxon>Zingiberales</taxon>
        <taxon>Zingiberaceae</taxon>
        <taxon>Zingiber</taxon>
    </lineage>
</organism>
<name>A0A8J5HYQ0_ZINOF</name>
<sequence length="806" mass="89374">MRAELLLCFRRWGTTPARGGAECSCLGACTGGQRGMDRISRASSQPRVETRRAPHRSAWCCHAVRGALEPFSSGKACVSIPAEDGRLEPNRGARELELELGLESSYWRARTRKLENSGGQPIDVDVLTQLRRLAPWVGILEHMIEDIAFGNIGENNNCRLSDGGSIQEEEPLEPGNFIVTHQSTETDIGNNAGNKVPKNQDSVWKKEGTIIRPSLENESFSIVKGDCQGPNLRQNNTASQNKLCSSSNPSASRNAKEETNICQLSFENNCSVHSKITFFANDDQENDLLYYDWSDISNFEDVDQMFRNCDPTFGQWSNTDGPSWMSSSNDMFGPEDTLTSAFESSTLEFKELEKAPGYCENTQHLHDCKTPQVDTHKQSCLTHQSFKSNAEQAYDGGGEDENKSSLTPFSTNNLDEHEPEINIQTQQLNRQFSSDVKGKGLATYPVQLHSKQDCFAKSNSSSFTQSLDPDFHVDNKLLYQDLLLRTTSSTITNCEQDISSSLEVSAPVGNNTFHGMGKVPCPLLNNSVMKLEEMAGRPHIGPPDLGNSVRKHYDNFGQNIHNDQGNMNIELHGTDMDSGVGKSPFMASVLSDDISIKIIRFQQLQGAIGQVAQLVRAFGNIAEFMDPKSTFIIEGGSLKASTDTLSKIRIDKLQLDIRTKLCIRDSLYRLARSAEQRHKFDAANAQGADFRTGIYGTGTSSRSVEYMDIETETNPIDRSVAHLLFHKAPESVMRTIDDSTSFEAGMMSSSIGLRLELDSITALNGAAQPDIGLFASFCRPNNFNCLERAMQRLFVSFCKVKQLQRF</sequence>
<feature type="region of interest" description="Disordered" evidence="1">
    <location>
        <begin position="231"/>
        <end position="253"/>
    </location>
</feature>
<feature type="region of interest" description="Disordered" evidence="1">
    <location>
        <begin position="391"/>
        <end position="414"/>
    </location>
</feature>
<dbReference type="GO" id="GO:0006355">
    <property type="term" value="P:regulation of DNA-templated transcription"/>
    <property type="evidence" value="ECO:0007669"/>
    <property type="project" value="InterPro"/>
</dbReference>
<dbReference type="PANTHER" id="PTHR33334:SF8">
    <property type="entry name" value="PROTEIN LNK1"/>
    <property type="match status" value="1"/>
</dbReference>
<gene>
    <name evidence="2" type="ORF">ZIOFF_003584</name>
</gene>
<reference evidence="2 3" key="1">
    <citation type="submission" date="2020-08" db="EMBL/GenBank/DDBJ databases">
        <title>Plant Genome Project.</title>
        <authorList>
            <person name="Zhang R.-G."/>
        </authorList>
    </citation>
    <scope>NUCLEOTIDE SEQUENCE [LARGE SCALE GENOMIC DNA]</scope>
    <source>
        <tissue evidence="2">Rhizome</tissue>
    </source>
</reference>
<dbReference type="Proteomes" id="UP000734854">
    <property type="component" value="Unassembled WGS sequence"/>
</dbReference>
<feature type="compositionally biased region" description="Polar residues" evidence="1">
    <location>
        <begin position="404"/>
        <end position="413"/>
    </location>
</feature>
<evidence type="ECO:0000313" key="2">
    <source>
        <dbReference type="EMBL" id="KAG6538462.1"/>
    </source>
</evidence>
<evidence type="ECO:0000313" key="3">
    <source>
        <dbReference type="Proteomes" id="UP000734854"/>
    </source>
</evidence>
<evidence type="ECO:0008006" key="4">
    <source>
        <dbReference type="Google" id="ProtNLM"/>
    </source>
</evidence>
<dbReference type="InterPro" id="IPR039928">
    <property type="entry name" value="LNK"/>
</dbReference>
<dbReference type="EMBL" id="JACMSC010000001">
    <property type="protein sequence ID" value="KAG6538462.1"/>
    <property type="molecule type" value="Genomic_DNA"/>
</dbReference>
<accession>A0A8J5HYQ0</accession>
<evidence type="ECO:0000256" key="1">
    <source>
        <dbReference type="SAM" id="MobiDB-lite"/>
    </source>
</evidence>
<proteinExistence type="predicted"/>